<evidence type="ECO:0000313" key="1">
    <source>
        <dbReference type="EMBL" id="QMV43361.1"/>
    </source>
</evidence>
<dbReference type="KEGG" id="cchl:FPL14_20930"/>
<organism evidence="1 2">
    <name type="scientific">Cohnella cholangitidis</name>
    <dbReference type="NCBI Taxonomy" id="2598458"/>
    <lineage>
        <taxon>Bacteria</taxon>
        <taxon>Bacillati</taxon>
        <taxon>Bacillota</taxon>
        <taxon>Bacilli</taxon>
        <taxon>Bacillales</taxon>
        <taxon>Paenibacillaceae</taxon>
        <taxon>Cohnella</taxon>
    </lineage>
</organism>
<name>A0A7G5C2C7_9BACL</name>
<keyword evidence="2" id="KW-1185">Reference proteome</keyword>
<protein>
    <submittedName>
        <fullName evidence="1">Uncharacterized protein</fullName>
    </submittedName>
</protein>
<dbReference type="EMBL" id="CP041969">
    <property type="protein sequence ID" value="QMV43361.1"/>
    <property type="molecule type" value="Genomic_DNA"/>
</dbReference>
<dbReference type="RefSeq" id="WP_182299595.1">
    <property type="nucleotide sequence ID" value="NZ_CP041969.1"/>
</dbReference>
<sequence length="181" mass="19945">MYYSSSILAERTAFSWSNSAKNSLTGAYPDGQYDGLYWRLTDDSLVQGLFGLVSDNESAVIEVYSGMPGGEGSKSTDKLRRAGFDTAASHNVGTGRMNYRNIGIKREIEVSLTSVWTARPLIWLRGGGAAEADVSALVVEPAEFLRTFDLMRYYASKMKESREGETAYRDKAGGVLNKRKL</sequence>
<dbReference type="AlphaFoldDB" id="A0A7G5C2C7"/>
<proteinExistence type="predicted"/>
<accession>A0A7G5C2C7</accession>
<gene>
    <name evidence="1" type="ORF">FPL14_20930</name>
</gene>
<evidence type="ECO:0000313" key="2">
    <source>
        <dbReference type="Proteomes" id="UP000515679"/>
    </source>
</evidence>
<dbReference type="Proteomes" id="UP000515679">
    <property type="component" value="Chromosome"/>
</dbReference>
<reference evidence="1 2" key="1">
    <citation type="submission" date="2019-07" db="EMBL/GenBank/DDBJ databases">
        <authorList>
            <person name="Kim J.K."/>
            <person name="Cheong H.-M."/>
            <person name="Choi Y."/>
            <person name="Hwang K.J."/>
            <person name="Lee S."/>
            <person name="Choi C."/>
        </authorList>
    </citation>
    <scope>NUCLEOTIDE SEQUENCE [LARGE SCALE GENOMIC DNA]</scope>
    <source>
        <strain evidence="1 2">KS 22</strain>
    </source>
</reference>